<evidence type="ECO:0000259" key="5">
    <source>
        <dbReference type="Pfam" id="PF02662"/>
    </source>
</evidence>
<evidence type="ECO:0000256" key="1">
    <source>
        <dbReference type="ARBA" id="ARBA00022723"/>
    </source>
</evidence>
<protein>
    <recommendedName>
        <fullName evidence="5">F420-non-reducing hydrogenase iron-sulfur subunit D domain-containing protein</fullName>
    </recommendedName>
</protein>
<proteinExistence type="predicted"/>
<keyword evidence="3" id="KW-0408">Iron</keyword>
<dbReference type="AlphaFoldDB" id="X1BN25"/>
<name>X1BN25_9ZZZZ</name>
<dbReference type="GO" id="GO:0051536">
    <property type="term" value="F:iron-sulfur cluster binding"/>
    <property type="evidence" value="ECO:0007669"/>
    <property type="project" value="UniProtKB-KW"/>
</dbReference>
<organism evidence="6">
    <name type="scientific">marine sediment metagenome</name>
    <dbReference type="NCBI Taxonomy" id="412755"/>
    <lineage>
        <taxon>unclassified sequences</taxon>
        <taxon>metagenomes</taxon>
        <taxon>ecological metagenomes</taxon>
    </lineage>
</organism>
<dbReference type="Pfam" id="PF02662">
    <property type="entry name" value="FlpD"/>
    <property type="match status" value="1"/>
</dbReference>
<dbReference type="InterPro" id="IPR003813">
    <property type="entry name" value="MvhD/FlpD"/>
</dbReference>
<dbReference type="GO" id="GO:0016491">
    <property type="term" value="F:oxidoreductase activity"/>
    <property type="evidence" value="ECO:0007669"/>
    <property type="project" value="UniProtKB-KW"/>
</dbReference>
<reference evidence="6" key="1">
    <citation type="journal article" date="2014" name="Front. Microbiol.">
        <title>High frequency of phylogenetically diverse reductive dehalogenase-homologous genes in deep subseafloor sedimentary metagenomes.</title>
        <authorList>
            <person name="Kawai M."/>
            <person name="Futagami T."/>
            <person name="Toyoda A."/>
            <person name="Takaki Y."/>
            <person name="Nishi S."/>
            <person name="Hori S."/>
            <person name="Arai W."/>
            <person name="Tsubouchi T."/>
            <person name="Morono Y."/>
            <person name="Uchiyama I."/>
            <person name="Ito T."/>
            <person name="Fujiyama A."/>
            <person name="Inagaki F."/>
            <person name="Takami H."/>
        </authorList>
    </citation>
    <scope>NUCLEOTIDE SEQUENCE</scope>
    <source>
        <strain evidence="6">Expedition CK06-06</strain>
    </source>
</reference>
<keyword evidence="4" id="KW-0411">Iron-sulfur</keyword>
<evidence type="ECO:0000313" key="6">
    <source>
        <dbReference type="EMBL" id="GAG96410.1"/>
    </source>
</evidence>
<keyword evidence="2" id="KW-0560">Oxidoreductase</keyword>
<feature type="non-terminal residue" evidence="6">
    <location>
        <position position="1"/>
    </location>
</feature>
<dbReference type="EMBL" id="BART01026399">
    <property type="protein sequence ID" value="GAG96410.1"/>
    <property type="molecule type" value="Genomic_DNA"/>
</dbReference>
<evidence type="ECO:0000256" key="2">
    <source>
        <dbReference type="ARBA" id="ARBA00023002"/>
    </source>
</evidence>
<accession>X1BN25</accession>
<keyword evidence="1" id="KW-0479">Metal-binding</keyword>
<feature type="domain" description="F420-non-reducing hydrogenase iron-sulfur subunit D" evidence="5">
    <location>
        <begin position="28"/>
        <end position="129"/>
    </location>
</feature>
<evidence type="ECO:0000256" key="4">
    <source>
        <dbReference type="ARBA" id="ARBA00023014"/>
    </source>
</evidence>
<gene>
    <name evidence="6" type="ORF">S01H4_47098</name>
</gene>
<dbReference type="GO" id="GO:0046872">
    <property type="term" value="F:metal ion binding"/>
    <property type="evidence" value="ECO:0007669"/>
    <property type="project" value="UniProtKB-KW"/>
</dbReference>
<evidence type="ECO:0000256" key="3">
    <source>
        <dbReference type="ARBA" id="ARBA00023004"/>
    </source>
</evidence>
<sequence length="135" mass="15102">LVSQLAAEMKPPKILVFRCQWAVCPPQGGELAPNVRAIDLPCAARVDSLHILEAFQKGVDGVLVVACLEEDCHRGSGSREAQRLVAKLKERLDQIGFQDRLHFCTVSRRDPEQLDKELRQFGQKIEAIGSQKEKK</sequence>
<comment type="caution">
    <text evidence="6">The sequence shown here is derived from an EMBL/GenBank/DDBJ whole genome shotgun (WGS) entry which is preliminary data.</text>
</comment>